<keyword evidence="2" id="KW-0560">Oxidoreductase</keyword>
<proteinExistence type="inferred from homology"/>
<evidence type="ECO:0000313" key="6">
    <source>
        <dbReference type="EMBL" id="MDR5653809.1"/>
    </source>
</evidence>
<dbReference type="Pfam" id="PF13561">
    <property type="entry name" value="adh_short_C2"/>
    <property type="match status" value="1"/>
</dbReference>
<dbReference type="InterPro" id="IPR002347">
    <property type="entry name" value="SDR_fam"/>
</dbReference>
<comment type="similarity">
    <text evidence="1">Belongs to the short-chain dehydrogenases/reductases (SDR) family.</text>
</comment>
<evidence type="ECO:0000256" key="3">
    <source>
        <dbReference type="ARBA" id="ARBA00023027"/>
    </source>
</evidence>
<name>A0ABU1FA89_9RHOB</name>
<sequence length="282" mass="29190">MAGRLEGKVAIITGGVSGMGLTAAELYVKEGAKVVVADIQVEKGLAMEKRLGGAMRFARCDIREEEDWKAAVAMAVDAFGGLDIMYHNAAAVGDNTPLDEISVTGWDDTQAMLVRASMLAIKHAIPPMRKRGGGSIILTSSASCMALGGSGPYAYTIGKGAVIHMGRYAALQLGKDLIRVNVIIPGAYPTSIWSGHVGGDANMGDAMDLDLSRFARMQALPVAGDTKNIAEAAVYLGSDASAWVTGVALPVDGGLSLFRNSYASAEGQLGAVADAANALKND</sequence>
<dbReference type="PANTHER" id="PTHR43180:SF28">
    <property type="entry name" value="NAD(P)-BINDING ROSSMANN-FOLD SUPERFAMILY PROTEIN"/>
    <property type="match status" value="1"/>
</dbReference>
<dbReference type="EMBL" id="JAVKPH010000017">
    <property type="protein sequence ID" value="MDR5653809.1"/>
    <property type="molecule type" value="Genomic_DNA"/>
</dbReference>
<keyword evidence="3" id="KW-0520">NAD</keyword>
<organism evidence="6 7">
    <name type="scientific">Ruixingdingia sedimenti</name>
    <dbReference type="NCBI Taxonomy" id="3073604"/>
    <lineage>
        <taxon>Bacteria</taxon>
        <taxon>Pseudomonadati</taxon>
        <taxon>Pseudomonadota</taxon>
        <taxon>Alphaproteobacteria</taxon>
        <taxon>Rhodobacterales</taxon>
        <taxon>Paracoccaceae</taxon>
        <taxon>Ruixingdingia</taxon>
    </lineage>
</organism>
<reference evidence="6 7" key="1">
    <citation type="submission" date="2023-09" db="EMBL/GenBank/DDBJ databases">
        <title>Xinfangfangia sedmenti sp. nov., isolated the sedment.</title>
        <authorList>
            <person name="Xu L."/>
        </authorList>
    </citation>
    <scope>NUCLEOTIDE SEQUENCE [LARGE SCALE GENOMIC DNA]</scope>
    <source>
        <strain evidence="6 7">LG-4</strain>
    </source>
</reference>
<dbReference type="PANTHER" id="PTHR43180">
    <property type="entry name" value="3-OXOACYL-(ACYL-CARRIER-PROTEIN) REDUCTASE (AFU_ORTHOLOGUE AFUA_6G11210)"/>
    <property type="match status" value="1"/>
</dbReference>
<evidence type="ECO:0000256" key="2">
    <source>
        <dbReference type="ARBA" id="ARBA00023002"/>
    </source>
</evidence>
<evidence type="ECO:0000256" key="4">
    <source>
        <dbReference type="ARBA" id="ARBA00023098"/>
    </source>
</evidence>
<keyword evidence="4" id="KW-0443">Lipid metabolism</keyword>
<dbReference type="Proteomes" id="UP001247754">
    <property type="component" value="Unassembled WGS sequence"/>
</dbReference>
<accession>A0ABU1FA89</accession>
<dbReference type="PRINTS" id="PR00081">
    <property type="entry name" value="GDHRDH"/>
</dbReference>
<keyword evidence="5" id="KW-0753">Steroid metabolism</keyword>
<dbReference type="SUPFAM" id="SSF51735">
    <property type="entry name" value="NAD(P)-binding Rossmann-fold domains"/>
    <property type="match status" value="1"/>
</dbReference>
<evidence type="ECO:0000313" key="7">
    <source>
        <dbReference type="Proteomes" id="UP001247754"/>
    </source>
</evidence>
<protein>
    <submittedName>
        <fullName evidence="6">SDR family oxidoreductase</fullName>
    </submittedName>
</protein>
<evidence type="ECO:0000256" key="1">
    <source>
        <dbReference type="ARBA" id="ARBA00006484"/>
    </source>
</evidence>
<dbReference type="Gene3D" id="3.40.50.720">
    <property type="entry name" value="NAD(P)-binding Rossmann-like Domain"/>
    <property type="match status" value="1"/>
</dbReference>
<comment type="caution">
    <text evidence="6">The sequence shown here is derived from an EMBL/GenBank/DDBJ whole genome shotgun (WGS) entry which is preliminary data.</text>
</comment>
<dbReference type="RefSeq" id="WP_310458048.1">
    <property type="nucleotide sequence ID" value="NZ_JAVKPH010000017.1"/>
</dbReference>
<evidence type="ECO:0000256" key="5">
    <source>
        <dbReference type="ARBA" id="ARBA00023221"/>
    </source>
</evidence>
<dbReference type="InterPro" id="IPR036291">
    <property type="entry name" value="NAD(P)-bd_dom_sf"/>
</dbReference>
<gene>
    <name evidence="6" type="ORF">RGD00_14430</name>
</gene>
<keyword evidence="7" id="KW-1185">Reference proteome</keyword>